<dbReference type="Pfam" id="PF00225">
    <property type="entry name" value="Kinesin"/>
    <property type="match status" value="1"/>
</dbReference>
<dbReference type="InterPro" id="IPR027417">
    <property type="entry name" value="P-loop_NTPase"/>
</dbReference>
<dbReference type="PROSITE" id="PS00411">
    <property type="entry name" value="KINESIN_MOTOR_1"/>
    <property type="match status" value="1"/>
</dbReference>
<feature type="coiled-coil region" evidence="6">
    <location>
        <begin position="764"/>
        <end position="830"/>
    </location>
</feature>
<feature type="region of interest" description="Disordered" evidence="7">
    <location>
        <begin position="962"/>
        <end position="985"/>
    </location>
</feature>
<evidence type="ECO:0000256" key="2">
    <source>
        <dbReference type="ARBA" id="ARBA00022840"/>
    </source>
</evidence>
<evidence type="ECO:0000313" key="9">
    <source>
        <dbReference type="EMBL" id="ORX37881.1"/>
    </source>
</evidence>
<gene>
    <name evidence="9" type="ORF">BD324DRAFT_623652</name>
</gene>
<evidence type="ECO:0000256" key="5">
    <source>
        <dbReference type="PROSITE-ProRule" id="PRU00283"/>
    </source>
</evidence>
<feature type="compositionally biased region" description="Basic residues" evidence="7">
    <location>
        <begin position="10"/>
        <end position="20"/>
    </location>
</feature>
<dbReference type="GO" id="GO:0007018">
    <property type="term" value="P:microtubule-based movement"/>
    <property type="evidence" value="ECO:0007669"/>
    <property type="project" value="InterPro"/>
</dbReference>
<evidence type="ECO:0000256" key="6">
    <source>
        <dbReference type="SAM" id="Coils"/>
    </source>
</evidence>
<dbReference type="InterPro" id="IPR019821">
    <property type="entry name" value="Kinesin_motor_CS"/>
</dbReference>
<dbReference type="InterPro" id="IPR001752">
    <property type="entry name" value="Kinesin_motor_dom"/>
</dbReference>
<dbReference type="GO" id="GO:0005524">
    <property type="term" value="F:ATP binding"/>
    <property type="evidence" value="ECO:0007669"/>
    <property type="project" value="UniProtKB-UniRule"/>
</dbReference>
<dbReference type="OrthoDB" id="3176171at2759"/>
<keyword evidence="3 6" id="KW-0175">Coiled coil</keyword>
<dbReference type="InterPro" id="IPR036961">
    <property type="entry name" value="Kinesin_motor_dom_sf"/>
</dbReference>
<name>A0A1Y1UIM4_9TREE</name>
<dbReference type="Gene3D" id="3.40.850.10">
    <property type="entry name" value="Kinesin motor domain"/>
    <property type="match status" value="1"/>
</dbReference>
<feature type="binding site" evidence="5">
    <location>
        <begin position="192"/>
        <end position="199"/>
    </location>
    <ligand>
        <name>ATP</name>
        <dbReference type="ChEBI" id="CHEBI:30616"/>
    </ligand>
</feature>
<keyword evidence="1 5" id="KW-0547">Nucleotide-binding</keyword>
<dbReference type="AlphaFoldDB" id="A0A1Y1UIM4"/>
<dbReference type="InParanoid" id="A0A1Y1UIM4"/>
<dbReference type="InterPro" id="IPR027640">
    <property type="entry name" value="Kinesin-like_fam"/>
</dbReference>
<evidence type="ECO:0000256" key="4">
    <source>
        <dbReference type="ARBA" id="ARBA00023175"/>
    </source>
</evidence>
<comment type="similarity">
    <text evidence="5">Belongs to the TRAFAC class myosin-kinesin ATPase superfamily. Kinesin family.</text>
</comment>
<dbReference type="RefSeq" id="XP_021871868.1">
    <property type="nucleotide sequence ID" value="XM_022015611.1"/>
</dbReference>
<feature type="region of interest" description="Disordered" evidence="7">
    <location>
        <begin position="929"/>
        <end position="948"/>
    </location>
</feature>
<dbReference type="FunCoup" id="A0A1Y1UIM4">
    <property type="interactions" value="200"/>
</dbReference>
<feature type="domain" description="Kinesin motor" evidence="8">
    <location>
        <begin position="102"/>
        <end position="428"/>
    </location>
</feature>
<dbReference type="Proteomes" id="UP000193218">
    <property type="component" value="Unassembled WGS sequence"/>
</dbReference>
<evidence type="ECO:0000256" key="7">
    <source>
        <dbReference type="SAM" id="MobiDB-lite"/>
    </source>
</evidence>
<dbReference type="SMART" id="SM00129">
    <property type="entry name" value="KISc"/>
    <property type="match status" value="1"/>
</dbReference>
<dbReference type="SUPFAM" id="SSF52540">
    <property type="entry name" value="P-loop containing nucleoside triphosphate hydrolases"/>
    <property type="match status" value="1"/>
</dbReference>
<feature type="compositionally biased region" description="Low complexity" evidence="7">
    <location>
        <begin position="929"/>
        <end position="941"/>
    </location>
</feature>
<proteinExistence type="inferred from homology"/>
<feature type="coiled-coil region" evidence="6">
    <location>
        <begin position="590"/>
        <end position="713"/>
    </location>
</feature>
<accession>A0A1Y1UIM4</accession>
<sequence>MIPSSPAFRTLKRPRSQPRIHRGDVSSSATSSSDEGDGDMTPKRAATAMATPKRKVVGSMLPVSTGARTRKIQEIQYKGLSVMSPSTGLKPRVKIGDVKDDKVNVCVRVKPTQSSFSKTAYNLTSNSLTLTESHPNVIRRGGKAMGREDEYIYMFDNLIEHPSTTEELYRSNVSPLVDKAMSGFNATVFAYGQTGSGKSYTMTGVPTELGIIPCAVDGVFDAINEELDRAYLLRVSYVEIYNETLRDLLDFDGRSGKPVISSSKGQVYVEPLIEKVVSTPHEIMELLERGNASRKVGQTDWNERSSRSHSVFTITIESRPQTGAGDVRRSRLSLIDLAGSEKAVSDTQRRSEGKHINQSLLALREVINKLSDKKRPHIPYRDSKLTHLLENALGGESNICVICTISADQEHASETLETLKFAGRCSQVETKAKKNILMSDEKALIRAKDKEIEDLKRRLEEVMNDSVSRIATSDGSSQSAIGAELAESVAAMEARKAKLAEQLAKLNAQILTSEAHQPQTVPQRRRISDNYKHLMSPRQGTHDRRAVSSMIRVPEEGEGLISFNANTDPFDVEKTVATLRRTLVVKEGELATVQTQLETLSRSVEEAANKIQTLELQIRDLTDENTALTKANAYLGSELDTRLRDSHEQLETSRNDLLNKVNEKVARIEELEMIISELRSSRQQLVMADQDEIEKLQRRLNAVQSEAESMKADHAAHLANLNQEIADRLEKSRVAHEAATAQALDTEARLTSARGDYDRLGSDYKTLELRAAESQTKYDALRERYDQEIEVLQLRIVEKDEQLKTDSKTISNLTLDNAGLQRALDKAREETLQARRGHLSSASEPRLANLDLIESLRTQAIRQTSTGNEDNRLRTMEREEIDRLEKIVELQKGLIDEQREKIKYWADAMEKQKKIVEMLTGEEIDTSTFKSITSPSSRSTKGSGGGLKSSLPSTFTAFNLALPSAPTPLPAHPAQQSNSSARKGRRITIEHDIETLGESHKVNMTKSRFDIPGELPPSPSKPSLYTTPSKLRRMG</sequence>
<organism evidence="9 10">
    <name type="scientific">Kockovaella imperatae</name>
    <dbReference type="NCBI Taxonomy" id="4999"/>
    <lineage>
        <taxon>Eukaryota</taxon>
        <taxon>Fungi</taxon>
        <taxon>Dikarya</taxon>
        <taxon>Basidiomycota</taxon>
        <taxon>Agaricomycotina</taxon>
        <taxon>Tremellomycetes</taxon>
        <taxon>Tremellales</taxon>
        <taxon>Cuniculitremaceae</taxon>
        <taxon>Kockovaella</taxon>
    </lineage>
</organism>
<keyword evidence="4 5" id="KW-0505">Motor protein</keyword>
<feature type="region of interest" description="Disordered" evidence="7">
    <location>
        <begin position="1008"/>
        <end position="1035"/>
    </location>
</feature>
<keyword evidence="10" id="KW-1185">Reference proteome</keyword>
<keyword evidence="2 5" id="KW-0067">ATP-binding</keyword>
<dbReference type="STRING" id="4999.A0A1Y1UIM4"/>
<dbReference type="PROSITE" id="PS50067">
    <property type="entry name" value="KINESIN_MOTOR_2"/>
    <property type="match status" value="1"/>
</dbReference>
<dbReference type="EMBL" id="NBSH01000005">
    <property type="protein sequence ID" value="ORX37881.1"/>
    <property type="molecule type" value="Genomic_DNA"/>
</dbReference>
<comment type="caution">
    <text evidence="9">The sequence shown here is derived from an EMBL/GenBank/DDBJ whole genome shotgun (WGS) entry which is preliminary data.</text>
</comment>
<evidence type="ECO:0000313" key="10">
    <source>
        <dbReference type="Proteomes" id="UP000193218"/>
    </source>
</evidence>
<dbReference type="GO" id="GO:0008017">
    <property type="term" value="F:microtubule binding"/>
    <property type="evidence" value="ECO:0007669"/>
    <property type="project" value="InterPro"/>
</dbReference>
<feature type="coiled-coil region" evidence="6">
    <location>
        <begin position="438"/>
        <end position="465"/>
    </location>
</feature>
<evidence type="ECO:0000256" key="1">
    <source>
        <dbReference type="ARBA" id="ARBA00022741"/>
    </source>
</evidence>
<protein>
    <submittedName>
        <fullName evidence="9">Kinesin motor domain-domain-containing protein</fullName>
    </submittedName>
</protein>
<reference evidence="9 10" key="1">
    <citation type="submission" date="2017-03" db="EMBL/GenBank/DDBJ databases">
        <title>Widespread Adenine N6-methylation of Active Genes in Fungi.</title>
        <authorList>
            <consortium name="DOE Joint Genome Institute"/>
            <person name="Mondo S.J."/>
            <person name="Dannebaum R.O."/>
            <person name="Kuo R.C."/>
            <person name="Louie K.B."/>
            <person name="Bewick A.J."/>
            <person name="Labutti K."/>
            <person name="Haridas S."/>
            <person name="Kuo A."/>
            <person name="Salamov A."/>
            <person name="Ahrendt S.R."/>
            <person name="Lau R."/>
            <person name="Bowen B.P."/>
            <person name="Lipzen A."/>
            <person name="Sullivan W."/>
            <person name="Andreopoulos W.B."/>
            <person name="Clum A."/>
            <person name="Lindquist E."/>
            <person name="Daum C."/>
            <person name="Northen T.R."/>
            <person name="Ramamoorthy G."/>
            <person name="Schmitz R.J."/>
            <person name="Gryganskyi A."/>
            <person name="Culley D."/>
            <person name="Magnuson J."/>
            <person name="James T.Y."/>
            <person name="O'Malley M.A."/>
            <person name="Stajich J.E."/>
            <person name="Spatafora J.W."/>
            <person name="Visel A."/>
            <person name="Grigoriev I.V."/>
        </authorList>
    </citation>
    <scope>NUCLEOTIDE SEQUENCE [LARGE SCALE GENOMIC DNA]</scope>
    <source>
        <strain evidence="9 10">NRRL Y-17943</strain>
    </source>
</reference>
<dbReference type="PANTHER" id="PTHR47968:SF75">
    <property type="entry name" value="CENTROMERE-ASSOCIATED PROTEIN E"/>
    <property type="match status" value="1"/>
</dbReference>
<feature type="region of interest" description="Disordered" evidence="7">
    <location>
        <begin position="1"/>
        <end position="53"/>
    </location>
</feature>
<dbReference type="GO" id="GO:0003777">
    <property type="term" value="F:microtubule motor activity"/>
    <property type="evidence" value="ECO:0007669"/>
    <property type="project" value="InterPro"/>
</dbReference>
<dbReference type="PANTHER" id="PTHR47968">
    <property type="entry name" value="CENTROMERE PROTEIN E"/>
    <property type="match status" value="1"/>
</dbReference>
<evidence type="ECO:0000256" key="3">
    <source>
        <dbReference type="ARBA" id="ARBA00023054"/>
    </source>
</evidence>
<dbReference type="PRINTS" id="PR00380">
    <property type="entry name" value="KINESINHEAVY"/>
</dbReference>
<evidence type="ECO:0000259" key="8">
    <source>
        <dbReference type="PROSITE" id="PS50067"/>
    </source>
</evidence>
<dbReference type="GeneID" id="33557420"/>